<dbReference type="Proteomes" id="UP000230750">
    <property type="component" value="Unassembled WGS sequence"/>
</dbReference>
<protein>
    <recommendedName>
        <fullName evidence="3">EGF-like domain-containing protein</fullName>
    </recommendedName>
</protein>
<keyword evidence="1" id="KW-1015">Disulfide bond</keyword>
<dbReference type="SUPFAM" id="SSF48726">
    <property type="entry name" value="Immunoglobulin"/>
    <property type="match status" value="1"/>
</dbReference>
<dbReference type="OrthoDB" id="9981301at2759"/>
<comment type="caution">
    <text evidence="4">The sequence shown here is derived from an EMBL/GenBank/DDBJ whole genome shotgun (WGS) entry which is preliminary data.</text>
</comment>
<dbReference type="PROSITE" id="PS50026">
    <property type="entry name" value="EGF_3"/>
    <property type="match status" value="1"/>
</dbReference>
<dbReference type="InterPro" id="IPR000742">
    <property type="entry name" value="EGF"/>
</dbReference>
<reference evidence="4 5" key="1">
    <citation type="journal article" date="2017" name="PLoS Biol.">
        <title>The sea cucumber genome provides insights into morphological evolution and visceral regeneration.</title>
        <authorList>
            <person name="Zhang X."/>
            <person name="Sun L."/>
            <person name="Yuan J."/>
            <person name="Sun Y."/>
            <person name="Gao Y."/>
            <person name="Zhang L."/>
            <person name="Li S."/>
            <person name="Dai H."/>
            <person name="Hamel J.F."/>
            <person name="Liu C."/>
            <person name="Yu Y."/>
            <person name="Liu S."/>
            <person name="Lin W."/>
            <person name="Guo K."/>
            <person name="Jin S."/>
            <person name="Xu P."/>
            <person name="Storey K.B."/>
            <person name="Huan P."/>
            <person name="Zhang T."/>
            <person name="Zhou Y."/>
            <person name="Zhang J."/>
            <person name="Lin C."/>
            <person name="Li X."/>
            <person name="Xing L."/>
            <person name="Huo D."/>
            <person name="Sun M."/>
            <person name="Wang L."/>
            <person name="Mercier A."/>
            <person name="Li F."/>
            <person name="Yang H."/>
            <person name="Xiang J."/>
        </authorList>
    </citation>
    <scope>NUCLEOTIDE SEQUENCE [LARGE SCALE GENOMIC DNA]</scope>
    <source>
        <strain evidence="4">Shaxun</strain>
        <tissue evidence="4">Muscle</tissue>
    </source>
</reference>
<accession>A0A2G8JPM1</accession>
<organism evidence="4 5">
    <name type="scientific">Stichopus japonicus</name>
    <name type="common">Sea cucumber</name>
    <dbReference type="NCBI Taxonomy" id="307972"/>
    <lineage>
        <taxon>Eukaryota</taxon>
        <taxon>Metazoa</taxon>
        <taxon>Echinodermata</taxon>
        <taxon>Eleutherozoa</taxon>
        <taxon>Echinozoa</taxon>
        <taxon>Holothuroidea</taxon>
        <taxon>Aspidochirotacea</taxon>
        <taxon>Aspidochirotida</taxon>
        <taxon>Stichopodidae</taxon>
        <taxon>Apostichopus</taxon>
    </lineage>
</organism>
<dbReference type="PROSITE" id="PS00022">
    <property type="entry name" value="EGF_1"/>
    <property type="match status" value="1"/>
</dbReference>
<sequence length="217" mass="23887">MLANDIERMEIPPGTGHHTDTRTGVFACTSSTNGSAQILVINHRKHSNVLPDGYVTKTASVGDTVTLQVISRSNKIKWRHNGRKVLQWKGRASVTLYNVSTDDEGIYEAYTCLHKPHAFIRLIVRRCPMNFVGYQCNDYCVCYNGGVCTDEGKCICPPGFAGALCDGVRGPDCFGEDCQFSCSDQPLSKKDLKEAVVVNYFVSLIHTDALAILDFTA</sequence>
<dbReference type="EMBL" id="MRZV01001470">
    <property type="protein sequence ID" value="PIK37669.1"/>
    <property type="molecule type" value="Genomic_DNA"/>
</dbReference>
<dbReference type="PROSITE" id="PS01186">
    <property type="entry name" value="EGF_2"/>
    <property type="match status" value="1"/>
</dbReference>
<feature type="disulfide bond" evidence="1">
    <location>
        <begin position="156"/>
        <end position="165"/>
    </location>
</feature>
<feature type="region of interest" description="Disordered" evidence="2">
    <location>
        <begin position="1"/>
        <end position="22"/>
    </location>
</feature>
<dbReference type="CDD" id="cd00054">
    <property type="entry name" value="EGF_CA"/>
    <property type="match status" value="1"/>
</dbReference>
<dbReference type="InterPro" id="IPR013783">
    <property type="entry name" value="Ig-like_fold"/>
</dbReference>
<name>A0A2G8JPM1_STIJA</name>
<evidence type="ECO:0000313" key="4">
    <source>
        <dbReference type="EMBL" id="PIK37669.1"/>
    </source>
</evidence>
<evidence type="ECO:0000259" key="3">
    <source>
        <dbReference type="PROSITE" id="PS50026"/>
    </source>
</evidence>
<evidence type="ECO:0000256" key="1">
    <source>
        <dbReference type="PROSITE-ProRule" id="PRU00076"/>
    </source>
</evidence>
<dbReference type="Gene3D" id="2.170.300.10">
    <property type="entry name" value="Tie2 ligand-binding domain superfamily"/>
    <property type="match status" value="1"/>
</dbReference>
<keyword evidence="5" id="KW-1185">Reference proteome</keyword>
<evidence type="ECO:0000313" key="5">
    <source>
        <dbReference type="Proteomes" id="UP000230750"/>
    </source>
</evidence>
<dbReference type="AlphaFoldDB" id="A0A2G8JPM1"/>
<keyword evidence="1" id="KW-0245">EGF-like domain</keyword>
<gene>
    <name evidence="4" type="ORF">BSL78_25500</name>
</gene>
<proteinExistence type="predicted"/>
<comment type="caution">
    <text evidence="1">Lacks conserved residue(s) required for the propagation of feature annotation.</text>
</comment>
<evidence type="ECO:0000256" key="2">
    <source>
        <dbReference type="SAM" id="MobiDB-lite"/>
    </source>
</evidence>
<dbReference type="Gene3D" id="2.60.40.10">
    <property type="entry name" value="Immunoglobulins"/>
    <property type="match status" value="1"/>
</dbReference>
<feature type="compositionally biased region" description="Basic and acidic residues" evidence="2">
    <location>
        <begin position="1"/>
        <end position="10"/>
    </location>
</feature>
<dbReference type="InterPro" id="IPR036179">
    <property type="entry name" value="Ig-like_dom_sf"/>
</dbReference>
<feature type="domain" description="EGF-like" evidence="3">
    <location>
        <begin position="137"/>
        <end position="166"/>
    </location>
</feature>
<dbReference type="STRING" id="307972.A0A2G8JPM1"/>